<keyword evidence="1" id="KW-0472">Membrane</keyword>
<feature type="transmembrane region" description="Helical" evidence="1">
    <location>
        <begin position="151"/>
        <end position="172"/>
    </location>
</feature>
<dbReference type="PANTHER" id="PTHR42305:SF1">
    <property type="entry name" value="MEMBRANE PROTEIN RV1733C-RELATED"/>
    <property type="match status" value="1"/>
</dbReference>
<reference evidence="2" key="1">
    <citation type="journal article" date="2014" name="Int. J. Syst. Evol. Microbiol.">
        <title>Complete genome sequence of Corynebacterium casei LMG S-19264T (=DSM 44701T), isolated from a smear-ripened cheese.</title>
        <authorList>
            <consortium name="US DOE Joint Genome Institute (JGI-PGF)"/>
            <person name="Walter F."/>
            <person name="Albersmeier A."/>
            <person name="Kalinowski J."/>
            <person name="Ruckert C."/>
        </authorList>
    </citation>
    <scope>NUCLEOTIDE SEQUENCE</scope>
    <source>
        <strain evidence="2">JCM 4518</strain>
    </source>
</reference>
<evidence type="ECO:0000256" key="1">
    <source>
        <dbReference type="SAM" id="Phobius"/>
    </source>
</evidence>
<sequence>MRAVTGLWRWRHNPLRRTTDLVEAWVALAAVVALCLAVPAVGWTARTAAQQSLQRAARAQQAGRVETTARVLRPAPAPPNAAAAGEQAAEQRFRRAIVARWTAPDGSVRTGTVTTSRGSASPGDSFALWTDREGRPVAAPLALGTARAHSLVVGLTAALLAGLGVELVRRLVMRRLRVRRYVRLDRAWASVGPDWGRTGTGS</sequence>
<keyword evidence="1" id="KW-0812">Transmembrane</keyword>
<proteinExistence type="predicted"/>
<evidence type="ECO:0000313" key="3">
    <source>
        <dbReference type="Proteomes" id="UP000644020"/>
    </source>
</evidence>
<feature type="transmembrane region" description="Helical" evidence="1">
    <location>
        <begin position="21"/>
        <end position="43"/>
    </location>
</feature>
<dbReference type="AlphaFoldDB" id="A0A918T1Y3"/>
<dbReference type="PANTHER" id="PTHR42305">
    <property type="entry name" value="MEMBRANE PROTEIN RV1733C-RELATED"/>
    <property type="match status" value="1"/>
</dbReference>
<keyword evidence="1" id="KW-1133">Transmembrane helix</keyword>
<gene>
    <name evidence="2" type="ORF">GCM10010305_32290</name>
</gene>
<dbReference type="InterPro" id="IPR039708">
    <property type="entry name" value="MT1774/Rv1733c-like"/>
</dbReference>
<dbReference type="EMBL" id="BMUL01000007">
    <property type="protein sequence ID" value="GHA85973.1"/>
    <property type="molecule type" value="Genomic_DNA"/>
</dbReference>
<accession>A0A918T1Y3</accession>
<dbReference type="RefSeq" id="WP_189977774.1">
    <property type="nucleotide sequence ID" value="NZ_BMUL01000007.1"/>
</dbReference>
<name>A0A918T1Y3_9ACTN</name>
<organism evidence="2 3">
    <name type="scientific">Streptomyces termitum</name>
    <dbReference type="NCBI Taxonomy" id="67368"/>
    <lineage>
        <taxon>Bacteria</taxon>
        <taxon>Bacillati</taxon>
        <taxon>Actinomycetota</taxon>
        <taxon>Actinomycetes</taxon>
        <taxon>Kitasatosporales</taxon>
        <taxon>Streptomycetaceae</taxon>
        <taxon>Streptomyces</taxon>
    </lineage>
</organism>
<dbReference type="Proteomes" id="UP000644020">
    <property type="component" value="Unassembled WGS sequence"/>
</dbReference>
<protein>
    <submittedName>
        <fullName evidence="2">Uncharacterized protein</fullName>
    </submittedName>
</protein>
<keyword evidence="3" id="KW-1185">Reference proteome</keyword>
<comment type="caution">
    <text evidence="2">The sequence shown here is derived from an EMBL/GenBank/DDBJ whole genome shotgun (WGS) entry which is preliminary data.</text>
</comment>
<evidence type="ECO:0000313" key="2">
    <source>
        <dbReference type="EMBL" id="GHA85973.1"/>
    </source>
</evidence>
<reference evidence="2" key="2">
    <citation type="submission" date="2020-09" db="EMBL/GenBank/DDBJ databases">
        <authorList>
            <person name="Sun Q."/>
            <person name="Ohkuma M."/>
        </authorList>
    </citation>
    <scope>NUCLEOTIDE SEQUENCE</scope>
    <source>
        <strain evidence="2">JCM 4518</strain>
    </source>
</reference>